<keyword evidence="5" id="KW-1185">Reference proteome</keyword>
<feature type="chain" id="PRO_5045814575" description="SLH domain-containing protein" evidence="2">
    <location>
        <begin position="28"/>
        <end position="804"/>
    </location>
</feature>
<keyword evidence="2" id="KW-0732">Signal</keyword>
<feature type="compositionally biased region" description="Low complexity" evidence="1">
    <location>
        <begin position="473"/>
        <end position="496"/>
    </location>
</feature>
<name>A0ABX1Z879_9BACL</name>
<organism evidence="4 5">
    <name type="scientific">Paenibacillus germinis</name>
    <dbReference type="NCBI Taxonomy" id="2654979"/>
    <lineage>
        <taxon>Bacteria</taxon>
        <taxon>Bacillati</taxon>
        <taxon>Bacillota</taxon>
        <taxon>Bacilli</taxon>
        <taxon>Bacillales</taxon>
        <taxon>Paenibacillaceae</taxon>
        <taxon>Paenibacillus</taxon>
    </lineage>
</organism>
<dbReference type="PANTHER" id="PTHR43308">
    <property type="entry name" value="OUTER MEMBRANE PROTEIN ALPHA-RELATED"/>
    <property type="match status" value="1"/>
</dbReference>
<feature type="domain" description="SLH" evidence="3">
    <location>
        <begin position="38"/>
        <end position="97"/>
    </location>
</feature>
<evidence type="ECO:0000313" key="5">
    <source>
        <dbReference type="Proteomes" id="UP000658690"/>
    </source>
</evidence>
<dbReference type="PANTHER" id="PTHR43308:SF5">
    <property type="entry name" value="S-LAYER PROTEIN _ PEPTIDOGLYCAN ENDO-BETA-N-ACETYLGLUCOSAMINIDASE"/>
    <property type="match status" value="1"/>
</dbReference>
<dbReference type="PROSITE" id="PS51272">
    <property type="entry name" value="SLH"/>
    <property type="match status" value="3"/>
</dbReference>
<feature type="region of interest" description="Disordered" evidence="1">
    <location>
        <begin position="422"/>
        <end position="500"/>
    </location>
</feature>
<dbReference type="Proteomes" id="UP000658690">
    <property type="component" value="Unassembled WGS sequence"/>
</dbReference>
<dbReference type="InterPro" id="IPR001119">
    <property type="entry name" value="SLH_dom"/>
</dbReference>
<evidence type="ECO:0000259" key="3">
    <source>
        <dbReference type="PROSITE" id="PS51272"/>
    </source>
</evidence>
<feature type="compositionally biased region" description="Basic and acidic residues" evidence="1">
    <location>
        <begin position="429"/>
        <end position="446"/>
    </location>
</feature>
<feature type="domain" description="SLH" evidence="3">
    <location>
        <begin position="162"/>
        <end position="222"/>
    </location>
</feature>
<evidence type="ECO:0000313" key="4">
    <source>
        <dbReference type="EMBL" id="NOU88474.1"/>
    </source>
</evidence>
<feature type="signal peptide" evidence="2">
    <location>
        <begin position="1"/>
        <end position="27"/>
    </location>
</feature>
<dbReference type="RefSeq" id="WP_171691482.1">
    <property type="nucleotide sequence ID" value="NZ_WHOC01000119.1"/>
</dbReference>
<evidence type="ECO:0000256" key="2">
    <source>
        <dbReference type="SAM" id="SignalP"/>
    </source>
</evidence>
<comment type="caution">
    <text evidence="4">The sequence shown here is derived from an EMBL/GenBank/DDBJ whole genome shotgun (WGS) entry which is preliminary data.</text>
</comment>
<evidence type="ECO:0000256" key="1">
    <source>
        <dbReference type="SAM" id="MobiDB-lite"/>
    </source>
</evidence>
<dbReference type="InterPro" id="IPR051465">
    <property type="entry name" value="Cell_Envelope_Struct_Comp"/>
</dbReference>
<sequence>MKKLKFIYFTLALLLAIGVGIPTGSYANDSTNMQSKTSLSSSLSDVKGHWAEQTITGYVYNNVVQGYPDGTFKPDSSITRAELVTIINKLFGFQQASSELSFSDVTINDWFFKDVAIAQNAKYISGYTDNTFRANNPITREETAVLITNILSLKRSSSAKSFTDTNNSPEWSKSAVGSVIDAKIMNGYESNVFRPTSNLTRAEALTVLEKTVAAKSITYNTAGVYGPETGIEKIKQNVIIDAANVTLRNVEIEGDLLLGKGIGEGDVTLKNVNVHGTTTVRGGGENSIHFEDSIMVTIVVDKATGKVRIVANGATQVGNVTVQSNAKIEAEAGSKINSVTLSDALPKDSRVQLVGSFETVNVVAQSIVIELPKGSVKDFNVGKAASDTKIDIGNEAAILSLILNAAANISGQGKISNATVNSEGVSMEKAPEKTTKGADVPSDVKLKIGGNEVKAEQPASGTAPAPSGGGDNSNGNGSSGNDTTPGTGSDPIITPIPSGPTPILSKVTYQTTVGENVYALSDQDGWIYIVENGTTRNSIILDEAVKVGKGVKIQVKANTGSYINTTGLSKSKVNFIVVAISTEGKISDSSFIELYAGPSDPLQYGDTIYFTGDNTNKKFGMYFNKNIFNNLADMNALKAAFSYSNDSVSFQPLSNKDEVTFQGNTISVTFDVYYTGTNNKLKLNAGSVKDNFNHVFDQELISKPIRAVPLVKKMSNASTFQSGQTVSVRVNQAETVYLIRSNFYYNTRFDLENEVVAKRAVKVVIDTGKANVDVDIPTIGLEPGNYQVMIFGSNSFPITINAAP</sequence>
<gene>
    <name evidence="4" type="ORF">GC102_22345</name>
</gene>
<proteinExistence type="predicted"/>
<reference evidence="4 5" key="1">
    <citation type="submission" date="2019-10" db="EMBL/GenBank/DDBJ databases">
        <title>Description of Paenibacillus choica sp. nov.</title>
        <authorList>
            <person name="Carlier A."/>
            <person name="Qi S."/>
        </authorList>
    </citation>
    <scope>NUCLEOTIDE SEQUENCE [LARGE SCALE GENOMIC DNA]</scope>
    <source>
        <strain evidence="4 5">LMG 31460</strain>
    </source>
</reference>
<dbReference type="Pfam" id="PF00395">
    <property type="entry name" value="SLH"/>
    <property type="match status" value="3"/>
</dbReference>
<dbReference type="EMBL" id="WHOC01000119">
    <property type="protein sequence ID" value="NOU88474.1"/>
    <property type="molecule type" value="Genomic_DNA"/>
</dbReference>
<accession>A0ABX1Z879</accession>
<protein>
    <recommendedName>
        <fullName evidence="3">SLH domain-containing protein</fullName>
    </recommendedName>
</protein>
<feature type="domain" description="SLH" evidence="3">
    <location>
        <begin position="98"/>
        <end position="161"/>
    </location>
</feature>